<dbReference type="Pfam" id="PF20990">
    <property type="entry name" value="DUF2207_C"/>
    <property type="match status" value="1"/>
</dbReference>
<dbReference type="InterPro" id="IPR018702">
    <property type="entry name" value="DUF2207"/>
</dbReference>
<name>A0A369LC74_9ACTN</name>
<sequence>MQYTRTPHFPGSQRDGARCRAAWLVAVAVVVVTCACALAVLPCKAYAKSYTMPQVNIQAQLETDGTLHVVEQRTFDFDGSFSAVWWTLNLLPTNAEFTVNGVRMMSVDGSNDTEGSMSAMPEVPFELKWREEGGPGKDSYSVDSPKNTVYVFFGSQPKRVVVELDYTITNMAQVYDDVSEVYWQYLGSAWAVPSENVTATLQLPLPQGVAVDPGENVRAWGHGPLSGSVSVNADGSVTCTVPRVESGEYAEMRVCIPSKWLTNVSLSTQRLHAGEQRLDTVLKEEKAWADTANSKRMMSLAFSAACVAVCVAALVWAIVMFFRHGKEHKPDFTEQYWRDVPRQGVHPAVIGRLWRWNRESADDLTATIMHLAQTGAVRIDSGSYMVPKKHGGTKTVNDFYVTKLVEADAVSDPIDKATFKLLFDKVASGQNSLWFGSIKKYGEDHSEQLVSAVKDWQGVLTAETDKHGFFEEKGNTLRGWTWAIAVALFVIAMVIWFMSDNMMPMMCAVPTVLALAFIGNNMTRRSIDGNNLVAHCKALRNWLRDFSSLEERPPTDVKVWGEFMVYAYLFGVAKQAIEQLRKTQPQLFTVDQTYGDTYVPWWGWYTSYESGANAGMPDVGSFLSSSFNQAVKTANEAIQAESSGSGSGGGFSSGGGGGFGGGGGGAR</sequence>
<evidence type="ECO:0000256" key="1">
    <source>
        <dbReference type="SAM" id="MobiDB-lite"/>
    </source>
</evidence>
<gene>
    <name evidence="5" type="ORF">C1880_06000</name>
</gene>
<protein>
    <submittedName>
        <fullName evidence="5">DUF2207 domain-containing protein</fullName>
    </submittedName>
</protein>
<keyword evidence="6" id="KW-1185">Reference proteome</keyword>
<evidence type="ECO:0000256" key="2">
    <source>
        <dbReference type="SAM" id="Phobius"/>
    </source>
</evidence>
<evidence type="ECO:0000313" key="6">
    <source>
        <dbReference type="Proteomes" id="UP000253792"/>
    </source>
</evidence>
<feature type="domain" description="DUF2207" evidence="3">
    <location>
        <begin position="52"/>
        <end position="254"/>
    </location>
</feature>
<accession>A0A369LC74</accession>
<dbReference type="Proteomes" id="UP000253792">
    <property type="component" value="Unassembled WGS sequence"/>
</dbReference>
<dbReference type="AlphaFoldDB" id="A0A369LC74"/>
<evidence type="ECO:0000259" key="4">
    <source>
        <dbReference type="Pfam" id="PF20990"/>
    </source>
</evidence>
<feature type="domain" description="Predicted membrane protein YciQ-like C-terminal" evidence="4">
    <location>
        <begin position="334"/>
        <end position="580"/>
    </location>
</feature>
<keyword evidence="2" id="KW-0472">Membrane</keyword>
<feature type="transmembrane region" description="Helical" evidence="2">
    <location>
        <begin position="479"/>
        <end position="497"/>
    </location>
</feature>
<organism evidence="5 6">
    <name type="scientific">Senegalimassilia anaerobia</name>
    <dbReference type="NCBI Taxonomy" id="1473216"/>
    <lineage>
        <taxon>Bacteria</taxon>
        <taxon>Bacillati</taxon>
        <taxon>Actinomycetota</taxon>
        <taxon>Coriobacteriia</taxon>
        <taxon>Coriobacteriales</taxon>
        <taxon>Coriobacteriaceae</taxon>
        <taxon>Senegalimassilia</taxon>
    </lineage>
</organism>
<keyword evidence="2" id="KW-0812">Transmembrane</keyword>
<feature type="transmembrane region" description="Helical" evidence="2">
    <location>
        <begin position="21"/>
        <end position="41"/>
    </location>
</feature>
<proteinExistence type="predicted"/>
<dbReference type="OrthoDB" id="5507254at2"/>
<dbReference type="STRING" id="1034345.GCA_000236865_00757"/>
<comment type="caution">
    <text evidence="5">The sequence shown here is derived from an EMBL/GenBank/DDBJ whole genome shotgun (WGS) entry which is preliminary data.</text>
</comment>
<keyword evidence="2" id="KW-1133">Transmembrane helix</keyword>
<evidence type="ECO:0000259" key="3">
    <source>
        <dbReference type="Pfam" id="PF09972"/>
    </source>
</evidence>
<dbReference type="Pfam" id="PF09972">
    <property type="entry name" value="DUF2207"/>
    <property type="match status" value="1"/>
</dbReference>
<reference evidence="5 6" key="1">
    <citation type="journal article" date="2018" name="Elife">
        <title>Discovery and characterization of a prevalent human gut bacterial enzyme sufficient for the inactivation of a family of plant toxins.</title>
        <authorList>
            <person name="Koppel N."/>
            <person name="Bisanz J.E."/>
            <person name="Pandelia M.E."/>
            <person name="Turnbaugh P.J."/>
            <person name="Balskus E.P."/>
        </authorList>
    </citation>
    <scope>NUCLEOTIDE SEQUENCE [LARGE SCALE GENOMIC DNA]</scope>
    <source>
        <strain evidence="6">anaerobia AP69FAA</strain>
    </source>
</reference>
<feature type="transmembrane region" description="Helical" evidence="2">
    <location>
        <begin position="300"/>
        <end position="322"/>
    </location>
</feature>
<feature type="region of interest" description="Disordered" evidence="1">
    <location>
        <begin position="638"/>
        <end position="667"/>
    </location>
</feature>
<feature type="compositionally biased region" description="Gly residues" evidence="1">
    <location>
        <begin position="645"/>
        <end position="667"/>
    </location>
</feature>
<evidence type="ECO:0000313" key="5">
    <source>
        <dbReference type="EMBL" id="RDB55755.1"/>
    </source>
</evidence>
<feature type="transmembrane region" description="Helical" evidence="2">
    <location>
        <begin position="503"/>
        <end position="522"/>
    </location>
</feature>
<dbReference type="InterPro" id="IPR048389">
    <property type="entry name" value="YciQ-like_C"/>
</dbReference>
<dbReference type="EMBL" id="PPTP01000004">
    <property type="protein sequence ID" value="RDB55755.1"/>
    <property type="molecule type" value="Genomic_DNA"/>
</dbReference>